<name>A0ABS5JA06_9BACT</name>
<feature type="signal peptide" evidence="1">
    <location>
        <begin position="1"/>
        <end position="22"/>
    </location>
</feature>
<evidence type="ECO:0000313" key="3">
    <source>
        <dbReference type="EMBL" id="MBS0032048.1"/>
    </source>
</evidence>
<protein>
    <recommendedName>
        <fullName evidence="2">Thiol:disulfide interchange protein DsbD N-terminal domain-containing protein</fullName>
    </recommendedName>
</protein>
<evidence type="ECO:0000256" key="1">
    <source>
        <dbReference type="SAM" id="SignalP"/>
    </source>
</evidence>
<evidence type="ECO:0000259" key="2">
    <source>
        <dbReference type="Pfam" id="PF11412"/>
    </source>
</evidence>
<dbReference type="Proteomes" id="UP000676386">
    <property type="component" value="Unassembled WGS sequence"/>
</dbReference>
<gene>
    <name evidence="3" type="ORF">KE626_32245</name>
</gene>
<proteinExistence type="predicted"/>
<dbReference type="InterPro" id="IPR028250">
    <property type="entry name" value="DsbDN"/>
</dbReference>
<accession>A0ABS5JA06</accession>
<dbReference type="RefSeq" id="WP_211977208.1">
    <property type="nucleotide sequence ID" value="NZ_CBFHAM010000018.1"/>
</dbReference>
<keyword evidence="4" id="KW-1185">Reference proteome</keyword>
<comment type="caution">
    <text evidence="3">The sequence shown here is derived from an EMBL/GenBank/DDBJ whole genome shotgun (WGS) entry which is preliminary data.</text>
</comment>
<dbReference type="EMBL" id="JAGTXB010000027">
    <property type="protein sequence ID" value="MBS0032048.1"/>
    <property type="molecule type" value="Genomic_DNA"/>
</dbReference>
<keyword evidence="1" id="KW-0732">Signal</keyword>
<dbReference type="Pfam" id="PF11412">
    <property type="entry name" value="DsbD_N"/>
    <property type="match status" value="1"/>
</dbReference>
<evidence type="ECO:0000313" key="4">
    <source>
        <dbReference type="Proteomes" id="UP000676386"/>
    </source>
</evidence>
<sequence length="150" mass="16780">MKFKLLTISIVIGCLAASNANGQIHWQYSSQKMSGNVFKIHITAIIESGWHLYSQVQPPEAIATPPLVKFSENPAVAFHGKVKEIGQRELYENKEVGIKSYRYKSAVDFVQVVQIKDEAATKINGSISYMACTDEQCMPTRTQQFSIPLK</sequence>
<organism evidence="3 4">
    <name type="scientific">Chitinophaga hostae</name>
    <dbReference type="NCBI Taxonomy" id="2831022"/>
    <lineage>
        <taxon>Bacteria</taxon>
        <taxon>Pseudomonadati</taxon>
        <taxon>Bacteroidota</taxon>
        <taxon>Chitinophagia</taxon>
        <taxon>Chitinophagales</taxon>
        <taxon>Chitinophagaceae</taxon>
        <taxon>Chitinophaga</taxon>
    </lineage>
</organism>
<feature type="chain" id="PRO_5045364115" description="Thiol:disulfide interchange protein DsbD N-terminal domain-containing protein" evidence="1">
    <location>
        <begin position="23"/>
        <end position="150"/>
    </location>
</feature>
<reference evidence="3 4" key="1">
    <citation type="submission" date="2021-04" db="EMBL/GenBank/DDBJ databases">
        <title>Chitinophaga sp. nov., isolated from the rhizosphere soil.</title>
        <authorList>
            <person name="He S."/>
        </authorList>
    </citation>
    <scope>NUCLEOTIDE SEQUENCE [LARGE SCALE GENOMIC DNA]</scope>
    <source>
        <strain evidence="3 4">2R12</strain>
    </source>
</reference>
<feature type="domain" description="Thiol:disulfide interchange protein DsbD N-terminal" evidence="2">
    <location>
        <begin position="34"/>
        <end position="146"/>
    </location>
</feature>